<dbReference type="Pfam" id="PF09898">
    <property type="entry name" value="DUF2125"/>
    <property type="match status" value="1"/>
</dbReference>
<dbReference type="InterPro" id="IPR018666">
    <property type="entry name" value="DUF2125"/>
</dbReference>
<dbReference type="STRING" id="481446.NIT7645_03843"/>
<keyword evidence="1" id="KW-0472">Membrane</keyword>
<feature type="transmembrane region" description="Helical" evidence="1">
    <location>
        <begin position="7"/>
        <end position="26"/>
    </location>
</feature>
<name>A0A0H5D4N7_9RHOB</name>
<organism evidence="2 3">
    <name type="scientific">Phaeobacter italicus</name>
    <dbReference type="NCBI Taxonomy" id="481446"/>
    <lineage>
        <taxon>Bacteria</taxon>
        <taxon>Pseudomonadati</taxon>
        <taxon>Pseudomonadota</taxon>
        <taxon>Alphaproteobacteria</taxon>
        <taxon>Rhodobacterales</taxon>
        <taxon>Roseobacteraceae</taxon>
        <taxon>Phaeobacter</taxon>
    </lineage>
</organism>
<gene>
    <name evidence="2" type="ORF">NIT7321_02558</name>
</gene>
<evidence type="ECO:0000256" key="1">
    <source>
        <dbReference type="SAM" id="Phobius"/>
    </source>
</evidence>
<sequence length="333" mass="36466">MIRGTKIAFLAAIALTLYWLIASWGVRQGVSAWFAEQRRQGWQAEFANLETTGFPLELRNRITAPVLADPGTGTAWRAEWLELISPAIWPGDLTLAFPSTPQRVSYLDQTVVLQAEALEASLQLAPGLALQLEHLGVSSAAWQLDLDKTPWLEGHALDLEMRQQGDPASYAITAEASGVLPSAVLRQQLAAADGLPQRLDTVAVDMDVQFDTAWDRKALELRRPQPRNLALHLAEARWGPMRIKATGGLRIDETGIPEGDIALQIENWQEILHMAEAAQLLGPQTRAGVERVLRVFAGLGGNHRDLDLPLTFKSGYVALGPLPIGPAPRLVLR</sequence>
<keyword evidence="1" id="KW-1133">Transmembrane helix</keyword>
<dbReference type="AlphaFoldDB" id="A0A0H5D4N7"/>
<evidence type="ECO:0000313" key="3">
    <source>
        <dbReference type="Proteomes" id="UP000043764"/>
    </source>
</evidence>
<protein>
    <recommendedName>
        <fullName evidence="4">DUF2125 domain-containing protein</fullName>
    </recommendedName>
</protein>
<proteinExistence type="predicted"/>
<dbReference type="EMBL" id="CVRL01000035">
    <property type="protein sequence ID" value="CRL11688.1"/>
    <property type="molecule type" value="Genomic_DNA"/>
</dbReference>
<evidence type="ECO:0000313" key="2">
    <source>
        <dbReference type="EMBL" id="CRL11688.1"/>
    </source>
</evidence>
<keyword evidence="1" id="KW-0812">Transmembrane</keyword>
<dbReference type="Proteomes" id="UP000043764">
    <property type="component" value="Unassembled WGS sequence"/>
</dbReference>
<evidence type="ECO:0008006" key="4">
    <source>
        <dbReference type="Google" id="ProtNLM"/>
    </source>
</evidence>
<keyword evidence="3" id="KW-1185">Reference proteome</keyword>
<reference evidence="3" key="1">
    <citation type="submission" date="2015-05" db="EMBL/GenBank/DDBJ databases">
        <authorList>
            <person name="Rodrigo-Torres Lidia"/>
            <person name="Arahal R.David."/>
        </authorList>
    </citation>
    <scope>NUCLEOTIDE SEQUENCE [LARGE SCALE GENOMIC DNA]</scope>
    <source>
        <strain evidence="3">CECT 7321</strain>
    </source>
</reference>
<accession>A0A0H5D4N7</accession>